<keyword evidence="1" id="KW-0456">Lyase</keyword>
<dbReference type="SMART" id="SM00922">
    <property type="entry name" value="MR_MLE"/>
    <property type="match status" value="1"/>
</dbReference>
<dbReference type="Pfam" id="PF13378">
    <property type="entry name" value="MR_MLE_C"/>
    <property type="match status" value="1"/>
</dbReference>
<dbReference type="InterPro" id="IPR029017">
    <property type="entry name" value="Enolase-like_N"/>
</dbReference>
<dbReference type="Proteomes" id="UP000230790">
    <property type="component" value="Unassembled WGS sequence"/>
</dbReference>
<dbReference type="Gene3D" id="3.30.390.10">
    <property type="entry name" value="Enolase-like, N-terminal domain"/>
    <property type="match status" value="1"/>
</dbReference>
<dbReference type="InterPro" id="IPR034593">
    <property type="entry name" value="DgoD-like"/>
</dbReference>
<evidence type="ECO:0000313" key="3">
    <source>
        <dbReference type="EMBL" id="PJF46987.1"/>
    </source>
</evidence>
<dbReference type="PANTHER" id="PTHR48080:SF2">
    <property type="entry name" value="D-GALACTONATE DEHYDRATASE"/>
    <property type="match status" value="1"/>
</dbReference>
<dbReference type="GO" id="GO:0009063">
    <property type="term" value="P:amino acid catabolic process"/>
    <property type="evidence" value="ECO:0007669"/>
    <property type="project" value="InterPro"/>
</dbReference>
<dbReference type="SFLD" id="SFLDS00001">
    <property type="entry name" value="Enolase"/>
    <property type="match status" value="1"/>
</dbReference>
<dbReference type="EMBL" id="PGTN01000076">
    <property type="protein sequence ID" value="PJF46987.1"/>
    <property type="molecule type" value="Genomic_DNA"/>
</dbReference>
<dbReference type="InterPro" id="IPR029065">
    <property type="entry name" value="Enolase_C-like"/>
</dbReference>
<reference evidence="3 4" key="1">
    <citation type="submission" date="2017-11" db="EMBL/GenBank/DDBJ databases">
        <title>Evolution of Phototrophy in the Chloroflexi Phylum Driven by Horizontal Gene Transfer.</title>
        <authorList>
            <person name="Ward L.M."/>
            <person name="Hemp J."/>
            <person name="Shih P.M."/>
            <person name="Mcglynn S.E."/>
            <person name="Fischer W."/>
        </authorList>
    </citation>
    <scope>NUCLEOTIDE SEQUENCE [LARGE SCALE GENOMIC DNA]</scope>
    <source>
        <strain evidence="3">JP3_7</strain>
    </source>
</reference>
<dbReference type="InterPro" id="IPR013341">
    <property type="entry name" value="Mandelate_racemase_N_dom"/>
</dbReference>
<evidence type="ECO:0000256" key="1">
    <source>
        <dbReference type="ARBA" id="ARBA00023239"/>
    </source>
</evidence>
<sequence length="407" mass="44357">MQPHCRVPSWIHIRYSGTGHEAMRALFADLTTIAALMQIRDVRFIALRQPLQQPLRLAWGAMHHRNFGLVLVETDAGISGVGETSVNFPSWAIVERKATIEEGLKPLLVGEDPLNVAGLWQKMLHAFSRLGVLWGKGAVMSAIGGVDIALWDIAGKAHGKPIYALLGGSQPARAPLYATGLDPAQLADSARRFVDQGYRAVKVRIGFDEARDIANVEAVRRAVGDAVEVLVDANMAYDLDRAKRMAEALQPYRPYWLEEPLLASDLEGYRTLKEHTDIPLAAGENQFDVADATALLDTNAIRYLMPDPTRAGGLSEAQRICALARARGYPYSPHHYGSDVGFAAALHLISAVTGADYMLRDVSPAPLRESVLREPITVVDGCALTPTGPGLGIELNWEVVLAHQVRL</sequence>
<accession>A0A2M8QB11</accession>
<comment type="caution">
    <text evidence="3">The sequence shown here is derived from an EMBL/GenBank/DDBJ whole genome shotgun (WGS) entry which is preliminary data.</text>
</comment>
<dbReference type="SUPFAM" id="SSF54826">
    <property type="entry name" value="Enolase N-terminal domain-like"/>
    <property type="match status" value="1"/>
</dbReference>
<dbReference type="PROSITE" id="PS00909">
    <property type="entry name" value="MR_MLE_2"/>
    <property type="match status" value="1"/>
</dbReference>
<organism evidence="3 4">
    <name type="scientific">Candidatus Thermofonsia Clade 3 bacterium</name>
    <dbReference type="NCBI Taxonomy" id="2364212"/>
    <lineage>
        <taxon>Bacteria</taxon>
        <taxon>Bacillati</taxon>
        <taxon>Chloroflexota</taxon>
        <taxon>Candidatus Thermofontia</taxon>
        <taxon>Candidatus Thermofonsia Clade 3</taxon>
    </lineage>
</organism>
<dbReference type="AlphaFoldDB" id="A0A2M8QB11"/>
<dbReference type="PROSITE" id="PS00908">
    <property type="entry name" value="MR_MLE_1"/>
    <property type="match status" value="1"/>
</dbReference>
<evidence type="ECO:0000259" key="2">
    <source>
        <dbReference type="SMART" id="SM00922"/>
    </source>
</evidence>
<protein>
    <submittedName>
        <fullName evidence="3">Mandelate racemase/muconate lactonizing enzyme family protein</fullName>
    </submittedName>
</protein>
<dbReference type="SUPFAM" id="SSF51604">
    <property type="entry name" value="Enolase C-terminal domain-like"/>
    <property type="match status" value="1"/>
</dbReference>
<dbReference type="InterPro" id="IPR018110">
    <property type="entry name" value="Mandel_Rmase/mucon_lact_enz_CS"/>
</dbReference>
<evidence type="ECO:0000313" key="4">
    <source>
        <dbReference type="Proteomes" id="UP000230790"/>
    </source>
</evidence>
<dbReference type="InterPro" id="IPR036849">
    <property type="entry name" value="Enolase-like_C_sf"/>
</dbReference>
<proteinExistence type="predicted"/>
<dbReference type="CDD" id="cd03316">
    <property type="entry name" value="MR_like"/>
    <property type="match status" value="1"/>
</dbReference>
<gene>
    <name evidence="3" type="ORF">CUN48_10995</name>
</gene>
<dbReference type="GO" id="GO:0016829">
    <property type="term" value="F:lyase activity"/>
    <property type="evidence" value="ECO:0007669"/>
    <property type="project" value="UniProtKB-KW"/>
</dbReference>
<dbReference type="Pfam" id="PF02746">
    <property type="entry name" value="MR_MLE_N"/>
    <property type="match status" value="1"/>
</dbReference>
<dbReference type="Gene3D" id="3.20.20.120">
    <property type="entry name" value="Enolase-like C-terminal domain"/>
    <property type="match status" value="1"/>
</dbReference>
<dbReference type="PANTHER" id="PTHR48080">
    <property type="entry name" value="D-GALACTONATE DEHYDRATASE-RELATED"/>
    <property type="match status" value="1"/>
</dbReference>
<name>A0A2M8QB11_9CHLR</name>
<dbReference type="InterPro" id="IPR013342">
    <property type="entry name" value="Mandelate_racemase_C"/>
</dbReference>
<dbReference type="SFLD" id="SFLDG00179">
    <property type="entry name" value="mandelate_racemase"/>
    <property type="match status" value="1"/>
</dbReference>
<feature type="domain" description="Mandelate racemase/muconate lactonizing enzyme C-terminal" evidence="2">
    <location>
        <begin position="183"/>
        <end position="279"/>
    </location>
</feature>